<dbReference type="AlphaFoldDB" id="A0AAF0IYS1"/>
<keyword evidence="5 7" id="KW-1133">Transmembrane helix</keyword>
<dbReference type="EMBL" id="CP119900">
    <property type="protein sequence ID" value="WFD21683.1"/>
    <property type="molecule type" value="Genomic_DNA"/>
</dbReference>
<feature type="transmembrane region" description="Helical" evidence="7">
    <location>
        <begin position="385"/>
        <end position="405"/>
    </location>
</feature>
<dbReference type="Proteomes" id="UP001214415">
    <property type="component" value="Chromosome 1"/>
</dbReference>
<comment type="subcellular location">
    <subcellularLocation>
        <location evidence="1">Membrane</location>
        <topology evidence="1">Multi-pass membrane protein</topology>
    </subcellularLocation>
</comment>
<evidence type="ECO:0000313" key="8">
    <source>
        <dbReference type="EMBL" id="WFD21683.1"/>
    </source>
</evidence>
<reference evidence="8" key="1">
    <citation type="submission" date="2023-03" db="EMBL/GenBank/DDBJ databases">
        <title>Mating type loci evolution in Malassezia.</title>
        <authorList>
            <person name="Coelho M.A."/>
        </authorList>
    </citation>
    <scope>NUCLEOTIDE SEQUENCE</scope>
    <source>
        <strain evidence="8">CBS 12830</strain>
    </source>
</reference>
<dbReference type="Pfam" id="PF00854">
    <property type="entry name" value="PTR2"/>
    <property type="match status" value="1"/>
</dbReference>
<dbReference type="SUPFAM" id="SSF103473">
    <property type="entry name" value="MFS general substrate transporter"/>
    <property type="match status" value="1"/>
</dbReference>
<name>A0AAF0IYS1_9BASI</name>
<accession>A0AAF0IYS1</accession>
<dbReference type="PANTHER" id="PTHR11654">
    <property type="entry name" value="OLIGOPEPTIDE TRANSPORTER-RELATED"/>
    <property type="match status" value="1"/>
</dbReference>
<dbReference type="GO" id="GO:0005886">
    <property type="term" value="C:plasma membrane"/>
    <property type="evidence" value="ECO:0007669"/>
    <property type="project" value="UniProtKB-ARBA"/>
</dbReference>
<feature type="transmembrane region" description="Helical" evidence="7">
    <location>
        <begin position="425"/>
        <end position="443"/>
    </location>
</feature>
<feature type="transmembrane region" description="Helical" evidence="7">
    <location>
        <begin position="575"/>
        <end position="597"/>
    </location>
</feature>
<dbReference type="GO" id="GO:0071916">
    <property type="term" value="F:dipeptide transmembrane transporter activity"/>
    <property type="evidence" value="ECO:0007669"/>
    <property type="project" value="UniProtKB-ARBA"/>
</dbReference>
<evidence type="ECO:0000256" key="5">
    <source>
        <dbReference type="ARBA" id="ARBA00022989"/>
    </source>
</evidence>
<evidence type="ECO:0000256" key="1">
    <source>
        <dbReference type="ARBA" id="ARBA00004141"/>
    </source>
</evidence>
<feature type="transmembrane region" description="Helical" evidence="7">
    <location>
        <begin position="257"/>
        <end position="276"/>
    </location>
</feature>
<evidence type="ECO:0000256" key="2">
    <source>
        <dbReference type="ARBA" id="ARBA00005982"/>
    </source>
</evidence>
<evidence type="ECO:0000256" key="4">
    <source>
        <dbReference type="ARBA" id="ARBA00022692"/>
    </source>
</evidence>
<evidence type="ECO:0000313" key="9">
    <source>
        <dbReference type="Proteomes" id="UP001214415"/>
    </source>
</evidence>
<feature type="transmembrane region" description="Helical" evidence="7">
    <location>
        <begin position="455"/>
        <end position="477"/>
    </location>
</feature>
<sequence length="641" mass="71711">MSQAAEFDQAYAAEALANQLRYNKHVSEMGQEHDLLPAGVEHYNDAKDVDESDDWHFPTEEERRTLRRVSEKMNWPAFAICVCEFAERFSYYGATQVYSNFISKPRPIVHGQLSRTGANKGTDSTSGALDLGSVASQGLTLFNSFWCYITPLFAGWLADAYLGRFQIICYGTVIAQVGHILLTVSAIPSVMDNQQGAEACFVIALIIMGTGTGVFKASCSVLVAEQIKIKQQTVIRLKSGEKVIVDPALTTARTYMWYYEMINLGSLAGQLGMIYAEQNVGYWLAYLLPTLVFFLPFPVLWFGRNYYKSELPNGSVLTQACGAWWLCVRSTLSWNPWRFIKKYGTEAFWSYARPSTYPGAVKPKWMTYEDRWVDQLDRGVKACNIFLLFPLYWLCYNQIVNNLIIQAGQMDMGGSPNELVAQLDPIFIIVFVLLFQFVLYPACERYNIPFTPVKRITVGFFLASFAMVWAAVLQHYIYKTNPCGTHVGDHGFLAPDGSKCSSLKNSSSLSMWVSSGSYVLIAFSELFASVTSLEVAMIMAPKNMRSIVMAIGTVTTAVASALGEAFVGLSQNPNWVINYGLFAGLSFVGGILFWLSFRRIDKNQDYLNMIGQETFEERVAHGQEAIEPATLHTDEKAETTV</sequence>
<dbReference type="FunFam" id="1.20.1250.20:FF:000085">
    <property type="entry name" value="MFS peptide transporter Ptr2"/>
    <property type="match status" value="1"/>
</dbReference>
<evidence type="ECO:0000256" key="6">
    <source>
        <dbReference type="ARBA" id="ARBA00023136"/>
    </source>
</evidence>
<feature type="transmembrane region" description="Helical" evidence="7">
    <location>
        <begin position="547"/>
        <end position="569"/>
    </location>
</feature>
<proteinExistence type="inferred from homology"/>
<feature type="transmembrane region" description="Helical" evidence="7">
    <location>
        <begin position="282"/>
        <end position="302"/>
    </location>
</feature>
<gene>
    <name evidence="8" type="ORF">MEQU1_000338</name>
</gene>
<feature type="transmembrane region" description="Helical" evidence="7">
    <location>
        <begin position="518"/>
        <end position="540"/>
    </location>
</feature>
<protein>
    <submittedName>
        <fullName evidence="8">Uncharacterized protein</fullName>
    </submittedName>
</protein>
<evidence type="ECO:0000256" key="3">
    <source>
        <dbReference type="ARBA" id="ARBA00022448"/>
    </source>
</evidence>
<keyword evidence="9" id="KW-1185">Reference proteome</keyword>
<keyword evidence="4 7" id="KW-0812">Transmembrane</keyword>
<dbReference type="Gene3D" id="1.20.1250.20">
    <property type="entry name" value="MFS general substrate transporter like domains"/>
    <property type="match status" value="1"/>
</dbReference>
<feature type="transmembrane region" description="Helical" evidence="7">
    <location>
        <begin position="201"/>
        <end position="224"/>
    </location>
</feature>
<dbReference type="InterPro" id="IPR036259">
    <property type="entry name" value="MFS_trans_sf"/>
</dbReference>
<evidence type="ECO:0000256" key="7">
    <source>
        <dbReference type="SAM" id="Phobius"/>
    </source>
</evidence>
<comment type="similarity">
    <text evidence="2">Belongs to the major facilitator superfamily. Proton-dependent oligopeptide transporter (POT/PTR) (TC 2.A.17) family.</text>
</comment>
<dbReference type="InterPro" id="IPR000109">
    <property type="entry name" value="POT_fam"/>
</dbReference>
<organism evidence="8 9">
    <name type="scientific">Malassezia equina</name>
    <dbReference type="NCBI Taxonomy" id="1381935"/>
    <lineage>
        <taxon>Eukaryota</taxon>
        <taxon>Fungi</taxon>
        <taxon>Dikarya</taxon>
        <taxon>Basidiomycota</taxon>
        <taxon>Ustilaginomycotina</taxon>
        <taxon>Malasseziomycetes</taxon>
        <taxon>Malasseziales</taxon>
        <taxon>Malasseziaceae</taxon>
        <taxon>Malassezia</taxon>
    </lineage>
</organism>
<keyword evidence="6 7" id="KW-0472">Membrane</keyword>
<keyword evidence="3" id="KW-0813">Transport</keyword>